<reference evidence="2 3" key="1">
    <citation type="journal article" date="2019" name="Nat. Ecol. Evol.">
        <title>Megaphylogeny resolves global patterns of mushroom evolution.</title>
        <authorList>
            <person name="Varga T."/>
            <person name="Krizsan K."/>
            <person name="Foldi C."/>
            <person name="Dima B."/>
            <person name="Sanchez-Garcia M."/>
            <person name="Sanchez-Ramirez S."/>
            <person name="Szollosi G.J."/>
            <person name="Szarkandi J.G."/>
            <person name="Papp V."/>
            <person name="Albert L."/>
            <person name="Andreopoulos W."/>
            <person name="Angelini C."/>
            <person name="Antonin V."/>
            <person name="Barry K.W."/>
            <person name="Bougher N.L."/>
            <person name="Buchanan P."/>
            <person name="Buyck B."/>
            <person name="Bense V."/>
            <person name="Catcheside P."/>
            <person name="Chovatia M."/>
            <person name="Cooper J."/>
            <person name="Damon W."/>
            <person name="Desjardin D."/>
            <person name="Finy P."/>
            <person name="Geml J."/>
            <person name="Haridas S."/>
            <person name="Hughes K."/>
            <person name="Justo A."/>
            <person name="Karasinski D."/>
            <person name="Kautmanova I."/>
            <person name="Kiss B."/>
            <person name="Kocsube S."/>
            <person name="Kotiranta H."/>
            <person name="LaButti K.M."/>
            <person name="Lechner B.E."/>
            <person name="Liimatainen K."/>
            <person name="Lipzen A."/>
            <person name="Lukacs Z."/>
            <person name="Mihaltcheva S."/>
            <person name="Morgado L.N."/>
            <person name="Niskanen T."/>
            <person name="Noordeloos M.E."/>
            <person name="Ohm R.A."/>
            <person name="Ortiz-Santana B."/>
            <person name="Ovrebo C."/>
            <person name="Racz N."/>
            <person name="Riley R."/>
            <person name="Savchenko A."/>
            <person name="Shiryaev A."/>
            <person name="Soop K."/>
            <person name="Spirin V."/>
            <person name="Szebenyi C."/>
            <person name="Tomsovsky M."/>
            <person name="Tulloss R.E."/>
            <person name="Uehling J."/>
            <person name="Grigoriev I.V."/>
            <person name="Vagvolgyi C."/>
            <person name="Papp T."/>
            <person name="Martin F.M."/>
            <person name="Miettinen O."/>
            <person name="Hibbett D.S."/>
            <person name="Nagy L.G."/>
        </authorList>
    </citation>
    <scope>NUCLEOTIDE SEQUENCE [LARGE SCALE GENOMIC DNA]</scope>
    <source>
        <strain evidence="2 3">CBS 962.96</strain>
    </source>
</reference>
<gene>
    <name evidence="2" type="ORF">K435DRAFT_824419</name>
</gene>
<feature type="region of interest" description="Disordered" evidence="1">
    <location>
        <begin position="150"/>
        <end position="188"/>
    </location>
</feature>
<dbReference type="Proteomes" id="UP000297245">
    <property type="component" value="Unassembled WGS sequence"/>
</dbReference>
<protein>
    <recommendedName>
        <fullName evidence="4">C2H2-type domain-containing protein</fullName>
    </recommendedName>
</protein>
<dbReference type="AlphaFoldDB" id="A0A4S8KNE5"/>
<organism evidence="2 3">
    <name type="scientific">Dendrothele bispora (strain CBS 962.96)</name>
    <dbReference type="NCBI Taxonomy" id="1314807"/>
    <lineage>
        <taxon>Eukaryota</taxon>
        <taxon>Fungi</taxon>
        <taxon>Dikarya</taxon>
        <taxon>Basidiomycota</taxon>
        <taxon>Agaricomycotina</taxon>
        <taxon>Agaricomycetes</taxon>
        <taxon>Agaricomycetidae</taxon>
        <taxon>Agaricales</taxon>
        <taxon>Agaricales incertae sedis</taxon>
        <taxon>Dendrothele</taxon>
    </lineage>
</organism>
<evidence type="ECO:0000256" key="1">
    <source>
        <dbReference type="SAM" id="MobiDB-lite"/>
    </source>
</evidence>
<evidence type="ECO:0008006" key="4">
    <source>
        <dbReference type="Google" id="ProtNLM"/>
    </source>
</evidence>
<feature type="compositionally biased region" description="Basic and acidic residues" evidence="1">
    <location>
        <begin position="176"/>
        <end position="186"/>
    </location>
</feature>
<dbReference type="InterPro" id="IPR041078">
    <property type="entry name" value="Plavaka"/>
</dbReference>
<evidence type="ECO:0000313" key="3">
    <source>
        <dbReference type="Proteomes" id="UP000297245"/>
    </source>
</evidence>
<feature type="compositionally biased region" description="Basic and acidic residues" evidence="1">
    <location>
        <begin position="150"/>
        <end position="165"/>
    </location>
</feature>
<dbReference type="EMBL" id="ML180568">
    <property type="protein sequence ID" value="THU77080.1"/>
    <property type="molecule type" value="Genomic_DNA"/>
</dbReference>
<name>A0A4S8KNE5_DENBC</name>
<dbReference type="OrthoDB" id="2576233at2759"/>
<evidence type="ECO:0000313" key="2">
    <source>
        <dbReference type="EMBL" id="THU77080.1"/>
    </source>
</evidence>
<dbReference type="Pfam" id="PF18759">
    <property type="entry name" value="Plavaka"/>
    <property type="match status" value="1"/>
</dbReference>
<keyword evidence="3" id="KW-1185">Reference proteome</keyword>
<sequence>MSLNAATYFCDACNAGPFLQSGLSRHLHRSQKSECRALFLHRLGFLPNPEDIPESTSQAQELILHTNQDENVSRELEYHVGHVDDDMDIQVSGSMNTGGDNSNTGQFEGEDSEPVDVSIQRYWPVGDEENEEDLRTAAEASAMEQVWEPERPQNMDSVHDSEHEQLFQGSDDSEVDAQREQNEARLNESNGFYTTCYSDKYPSRKVGAVLQEESTRDERYGEEMKIADNPWEPFASKLDWEVAHWAKMRGPGSTSFSELLAINGVSEALGLSYKTTQQLDSIIDKHIPSPRPLFSRREVVVQGQRAEFYTRDILECLKSLWADPDFAAQLILEPERHYVDSDKTIRAYHDMHTGKWWWNTQKELDEELRKPRSTIVPVIISSDQTQLTTFRNKNCYPVYVTIGNIPKEIRRKPTRQGQILLGYLPIIKLSNLTGPLAMRRRMVANIFHACMGYMLKPLEKAGRKGVRMTSGDGLVRRTHPMFALHVGDYPEQLLVTGCKKGECPTCPIPMDEVGDSAEVYNFRDFAQVLEAFDKLDQGLGSTAFRRACKDAGIKPIQQPYWKNLPFVNIFRSIAPDVLHQLYQGVIKHLIEWLKTVYTPDEIDARCRRIPPNHNIRVFLQGISHLSRVTGAEHDQICRFLLGLIIDIRLPHGLSSAPVLCAARALLDYLYMAQYPIHTGDTLAQLVEALDTFHENKHIFIDLGVRSDFSIPKLHNIGHHRELIELYGTTDNCNTEYTERLHIDLAKDAYRSTNHKDEYPQMTLWLERREKMQFHYKYLLRHETSCDTSPPCEPPPKLFYPRSLSMAKHPSARGILVSSIIQDYGATHFVDALQRFLERAAPYVHLPLRKVSVYHCVKFTQEDRYSIHAGNTDHTRSIVDSVHIQPAPGRFDTALIEISNITDRSLRVGQVRCVFEIPETALRMMFDEKAVQRPPQYLSYVEWFTPFHHPESHHHMYKISRDLVEGERQVSIVPVELFRHSIHLLPRFGPHAPKEWSSSNVLDMAKEFFVNSISDKHAYATIY</sequence>
<accession>A0A4S8KNE5</accession>
<proteinExistence type="predicted"/>